<dbReference type="InParanoid" id="B7Q1J9"/>
<evidence type="ECO:0000313" key="4">
    <source>
        <dbReference type="Proteomes" id="UP000001555"/>
    </source>
</evidence>
<dbReference type="EnsemblMetazoa" id="ISCW008888-RA">
    <property type="protein sequence ID" value="ISCW008888-PA"/>
    <property type="gene ID" value="ISCW008888"/>
</dbReference>
<protein>
    <submittedName>
        <fullName evidence="2 3">Uncharacterized protein</fullName>
    </submittedName>
</protein>
<dbReference type="VEuPathDB" id="VectorBase:ISCI008888"/>
<keyword evidence="4" id="KW-1185">Reference proteome</keyword>
<dbReference type="HOGENOM" id="CLU_2052191_0_0_1"/>
<evidence type="ECO:0000313" key="2">
    <source>
        <dbReference type="EMBL" id="EEC12721.1"/>
    </source>
</evidence>
<accession>B7Q1J9</accession>
<dbReference type="Proteomes" id="UP000001555">
    <property type="component" value="Unassembled WGS sequence"/>
</dbReference>
<dbReference type="PaxDb" id="6945-B7Q1J9"/>
<reference evidence="2 4" key="1">
    <citation type="submission" date="2008-03" db="EMBL/GenBank/DDBJ databases">
        <title>Annotation of Ixodes scapularis.</title>
        <authorList>
            <consortium name="Ixodes scapularis Genome Project Consortium"/>
            <person name="Caler E."/>
            <person name="Hannick L.I."/>
            <person name="Bidwell S."/>
            <person name="Joardar V."/>
            <person name="Thiagarajan M."/>
            <person name="Amedeo P."/>
            <person name="Galinsky K.J."/>
            <person name="Schobel S."/>
            <person name="Inman J."/>
            <person name="Hostetler J."/>
            <person name="Miller J."/>
            <person name="Hammond M."/>
            <person name="Megy K."/>
            <person name="Lawson D."/>
            <person name="Kodira C."/>
            <person name="Sutton G."/>
            <person name="Meyer J."/>
            <person name="Hill C.A."/>
            <person name="Birren B."/>
            <person name="Nene V."/>
            <person name="Collins F."/>
            <person name="Alarcon-Chaidez F."/>
            <person name="Wikel S."/>
            <person name="Strausberg R."/>
        </authorList>
    </citation>
    <scope>NUCLEOTIDE SEQUENCE [LARGE SCALE GENOMIC DNA]</scope>
    <source>
        <strain evidence="4">Wikel</strain>
        <strain evidence="2">Wikel colony</strain>
    </source>
</reference>
<feature type="region of interest" description="Disordered" evidence="1">
    <location>
        <begin position="88"/>
        <end position="120"/>
    </location>
</feature>
<gene>
    <name evidence="2" type="ORF">IscW_ISCW008888</name>
</gene>
<dbReference type="EMBL" id="ABJB010953040">
    <property type="status" value="NOT_ANNOTATED_CDS"/>
    <property type="molecule type" value="Genomic_DNA"/>
</dbReference>
<evidence type="ECO:0000313" key="3">
    <source>
        <dbReference type="EnsemblMetazoa" id="ISCW008888-PA"/>
    </source>
</evidence>
<evidence type="ECO:0000256" key="1">
    <source>
        <dbReference type="SAM" id="MobiDB-lite"/>
    </source>
</evidence>
<feature type="compositionally biased region" description="Basic residues" evidence="1">
    <location>
        <begin position="88"/>
        <end position="97"/>
    </location>
</feature>
<proteinExistence type="predicted"/>
<name>B7Q1J9_IXOSC</name>
<reference evidence="3" key="2">
    <citation type="submission" date="2020-05" db="UniProtKB">
        <authorList>
            <consortium name="EnsemblMetazoa"/>
        </authorList>
    </citation>
    <scope>IDENTIFICATION</scope>
    <source>
        <strain evidence="3">wikel</strain>
    </source>
</reference>
<dbReference type="VEuPathDB" id="VectorBase:ISCW008888"/>
<dbReference type="AlphaFoldDB" id="B7Q1J9"/>
<sequence length="120" mass="14157">MHLTTKASFFLKLKTEVKQSMFLSEVKNRGSLFIFSLCAMYRQQSLPGKQCRRPKCRVVLQFRPDILIAFYSHVPAASTDTVWWKREKTRKTSKIKTHKEEQKKNISMPSLFSSYHQVQK</sequence>
<feature type="compositionally biased region" description="Polar residues" evidence="1">
    <location>
        <begin position="105"/>
        <end position="120"/>
    </location>
</feature>
<organism>
    <name type="scientific">Ixodes scapularis</name>
    <name type="common">Black-legged tick</name>
    <name type="synonym">Deer tick</name>
    <dbReference type="NCBI Taxonomy" id="6945"/>
    <lineage>
        <taxon>Eukaryota</taxon>
        <taxon>Metazoa</taxon>
        <taxon>Ecdysozoa</taxon>
        <taxon>Arthropoda</taxon>
        <taxon>Chelicerata</taxon>
        <taxon>Arachnida</taxon>
        <taxon>Acari</taxon>
        <taxon>Parasitiformes</taxon>
        <taxon>Ixodida</taxon>
        <taxon>Ixodoidea</taxon>
        <taxon>Ixodidae</taxon>
        <taxon>Ixodinae</taxon>
        <taxon>Ixodes</taxon>
    </lineage>
</organism>
<dbReference type="EMBL" id="DS838049">
    <property type="protein sequence ID" value="EEC12721.1"/>
    <property type="molecule type" value="Genomic_DNA"/>
</dbReference>